<protein>
    <recommendedName>
        <fullName evidence="4">DDE Tnp4 domain-containing protein</fullName>
    </recommendedName>
</protein>
<evidence type="ECO:0000259" key="4">
    <source>
        <dbReference type="Pfam" id="PF13359"/>
    </source>
</evidence>
<evidence type="ECO:0000313" key="5">
    <source>
        <dbReference type="EMBL" id="KAL3688507.1"/>
    </source>
</evidence>
<dbReference type="InterPro" id="IPR027806">
    <property type="entry name" value="HARBI1_dom"/>
</dbReference>
<feature type="compositionally biased region" description="Basic residues" evidence="3">
    <location>
        <begin position="54"/>
        <end position="74"/>
    </location>
</feature>
<evidence type="ECO:0000256" key="3">
    <source>
        <dbReference type="SAM" id="MobiDB-lite"/>
    </source>
</evidence>
<comment type="caution">
    <text evidence="5">The sequence shown here is derived from an EMBL/GenBank/DDBJ whole genome shotgun (WGS) entry which is preliminary data.</text>
</comment>
<accession>A0ABD3HD39</accession>
<evidence type="ECO:0000256" key="1">
    <source>
        <dbReference type="ARBA" id="ARBA00001968"/>
    </source>
</evidence>
<gene>
    <name evidence="5" type="ORF">R1sor_014816</name>
</gene>
<evidence type="ECO:0000256" key="2">
    <source>
        <dbReference type="ARBA" id="ARBA00022723"/>
    </source>
</evidence>
<organism evidence="5 6">
    <name type="scientific">Riccia sorocarpa</name>
    <dbReference type="NCBI Taxonomy" id="122646"/>
    <lineage>
        <taxon>Eukaryota</taxon>
        <taxon>Viridiplantae</taxon>
        <taxon>Streptophyta</taxon>
        <taxon>Embryophyta</taxon>
        <taxon>Marchantiophyta</taxon>
        <taxon>Marchantiopsida</taxon>
        <taxon>Marchantiidae</taxon>
        <taxon>Marchantiales</taxon>
        <taxon>Ricciaceae</taxon>
        <taxon>Riccia</taxon>
    </lineage>
</organism>
<reference evidence="5 6" key="1">
    <citation type="submission" date="2024-09" db="EMBL/GenBank/DDBJ databases">
        <title>Chromosome-scale assembly of Riccia sorocarpa.</title>
        <authorList>
            <person name="Paukszto L."/>
        </authorList>
    </citation>
    <scope>NUCLEOTIDE SEQUENCE [LARGE SCALE GENOMIC DNA]</scope>
    <source>
        <strain evidence="5">LP-2024</strain>
        <tissue evidence="5">Aerial parts of the thallus</tissue>
    </source>
</reference>
<comment type="cofactor">
    <cofactor evidence="1">
        <name>a divalent metal cation</name>
        <dbReference type="ChEBI" id="CHEBI:60240"/>
    </cofactor>
</comment>
<proteinExistence type="predicted"/>
<dbReference type="Proteomes" id="UP001633002">
    <property type="component" value="Unassembled WGS sequence"/>
</dbReference>
<keyword evidence="6" id="KW-1185">Reference proteome</keyword>
<feature type="region of interest" description="Disordered" evidence="3">
    <location>
        <begin position="208"/>
        <end position="232"/>
    </location>
</feature>
<evidence type="ECO:0000313" key="6">
    <source>
        <dbReference type="Proteomes" id="UP001633002"/>
    </source>
</evidence>
<sequence>MEASHEPRNVMDSQDVLQVASEFLNQCQRGPKADENSEPVISSQPGRVSVGGGRGRRVTAGRSKGKGKDKKPSRNPRPDCAGETQASVRSENEASPSRAAGTIPDINKTDVDESDNDPGSGLGGYQQQSFCMTPVSRTPTTSRIFELYNEQHIQGRLIVEQSFGRLKRRWRSLDVGICSNVSLAPYLVHAACCLQKFLLAVGDSFEPDEPSSADPSDARGTAEADQAAASSSTYAAVVRKELATYLCLSR</sequence>
<feature type="region of interest" description="Disordered" evidence="3">
    <location>
        <begin position="27"/>
        <end position="131"/>
    </location>
</feature>
<dbReference type="Pfam" id="PF13359">
    <property type="entry name" value="DDE_Tnp_4"/>
    <property type="match status" value="1"/>
</dbReference>
<dbReference type="EMBL" id="JBJQOH010000004">
    <property type="protein sequence ID" value="KAL3688507.1"/>
    <property type="molecule type" value="Genomic_DNA"/>
</dbReference>
<feature type="compositionally biased region" description="Polar residues" evidence="3">
    <location>
        <begin position="84"/>
        <end position="95"/>
    </location>
</feature>
<feature type="domain" description="DDE Tnp4" evidence="4">
    <location>
        <begin position="124"/>
        <end position="194"/>
    </location>
</feature>
<keyword evidence="2" id="KW-0479">Metal-binding</keyword>
<dbReference type="AlphaFoldDB" id="A0ABD3HD39"/>
<dbReference type="GO" id="GO:0046872">
    <property type="term" value="F:metal ion binding"/>
    <property type="evidence" value="ECO:0007669"/>
    <property type="project" value="UniProtKB-KW"/>
</dbReference>
<name>A0ABD3HD39_9MARC</name>